<keyword evidence="2" id="KW-1185">Reference proteome</keyword>
<comment type="caution">
    <text evidence="1">The sequence shown here is derived from an EMBL/GenBank/DDBJ whole genome shotgun (WGS) entry which is preliminary data.</text>
</comment>
<name>A0A2G9H7M7_9LAMI</name>
<evidence type="ECO:0000313" key="2">
    <source>
        <dbReference type="Proteomes" id="UP000231279"/>
    </source>
</evidence>
<sequence length="87" mass="9300">METSKGTEKINDDGAVEINVETVDYRTPPGRDKEPHKEPVEVTHVIPADKEPAGSGNVVAETAAEVAEKLQSAKEAVSGNKSDEKKD</sequence>
<accession>A0A2G9H7M7</accession>
<dbReference type="EMBL" id="NKXS01002460">
    <property type="protein sequence ID" value="PIN13509.1"/>
    <property type="molecule type" value="Genomic_DNA"/>
</dbReference>
<organism evidence="1 2">
    <name type="scientific">Handroanthus impetiginosus</name>
    <dbReference type="NCBI Taxonomy" id="429701"/>
    <lineage>
        <taxon>Eukaryota</taxon>
        <taxon>Viridiplantae</taxon>
        <taxon>Streptophyta</taxon>
        <taxon>Embryophyta</taxon>
        <taxon>Tracheophyta</taxon>
        <taxon>Spermatophyta</taxon>
        <taxon>Magnoliopsida</taxon>
        <taxon>eudicotyledons</taxon>
        <taxon>Gunneridae</taxon>
        <taxon>Pentapetalae</taxon>
        <taxon>asterids</taxon>
        <taxon>lamiids</taxon>
        <taxon>Lamiales</taxon>
        <taxon>Bignoniaceae</taxon>
        <taxon>Crescentiina</taxon>
        <taxon>Tabebuia alliance</taxon>
        <taxon>Handroanthus</taxon>
    </lineage>
</organism>
<reference evidence="2" key="1">
    <citation type="journal article" date="2018" name="Gigascience">
        <title>Genome assembly of the Pink Ipe (Handroanthus impetiginosus, Bignoniaceae), a highly valued, ecologically keystone Neotropical timber forest tree.</title>
        <authorList>
            <person name="Silva-Junior O.B."/>
            <person name="Grattapaglia D."/>
            <person name="Novaes E."/>
            <person name="Collevatti R.G."/>
        </authorList>
    </citation>
    <scope>NUCLEOTIDE SEQUENCE [LARGE SCALE GENOMIC DNA]</scope>
    <source>
        <strain evidence="2">cv. UFG-1</strain>
    </source>
</reference>
<proteinExistence type="predicted"/>
<evidence type="ECO:0000313" key="1">
    <source>
        <dbReference type="EMBL" id="PIN13509.1"/>
    </source>
</evidence>
<dbReference type="OrthoDB" id="1728115at2759"/>
<protein>
    <submittedName>
        <fullName evidence="1">Uncharacterized protein</fullName>
    </submittedName>
</protein>
<gene>
    <name evidence="1" type="ORF">CDL12_13867</name>
</gene>
<dbReference type="Proteomes" id="UP000231279">
    <property type="component" value="Unassembled WGS sequence"/>
</dbReference>
<dbReference type="AlphaFoldDB" id="A0A2G9H7M7"/>